<dbReference type="InterPro" id="IPR037914">
    <property type="entry name" value="SpoVT-AbrB_sf"/>
</dbReference>
<dbReference type="Proteomes" id="UP000007488">
    <property type="component" value="Chromosome"/>
</dbReference>
<evidence type="ECO:0000313" key="2">
    <source>
        <dbReference type="Proteomes" id="UP000007488"/>
    </source>
</evidence>
<dbReference type="SUPFAM" id="SSF89447">
    <property type="entry name" value="AbrB/MazE/MraZ-like"/>
    <property type="match status" value="1"/>
</dbReference>
<reference evidence="1 2" key="1">
    <citation type="journal article" date="2011" name="Stand. Genomic Sci.">
        <title>Complete genome sequence of Syntrophobotulus glycolicus type strain (FlGlyR).</title>
        <authorList>
            <person name="Han C."/>
            <person name="Mwirichia R."/>
            <person name="Chertkov O."/>
            <person name="Held B."/>
            <person name="Lapidus A."/>
            <person name="Nolan M."/>
            <person name="Lucas S."/>
            <person name="Hammon N."/>
            <person name="Deshpande S."/>
            <person name="Cheng J.F."/>
            <person name="Tapia R."/>
            <person name="Goodwin L."/>
            <person name="Pitluck S."/>
            <person name="Huntemann M."/>
            <person name="Liolios K."/>
            <person name="Ivanova N."/>
            <person name="Pagani I."/>
            <person name="Mavromatis K."/>
            <person name="Ovchinikova G."/>
            <person name="Pati A."/>
            <person name="Chen A."/>
            <person name="Palaniappan K."/>
            <person name="Land M."/>
            <person name="Hauser L."/>
            <person name="Brambilla E.M."/>
            <person name="Rohde M."/>
            <person name="Spring S."/>
            <person name="Sikorski J."/>
            <person name="Goker M."/>
            <person name="Woyke T."/>
            <person name="Bristow J."/>
            <person name="Eisen J.A."/>
            <person name="Markowitz V."/>
            <person name="Hugenholtz P."/>
            <person name="Kyrpides N.C."/>
            <person name="Klenk H.P."/>
            <person name="Detter J.C."/>
        </authorList>
    </citation>
    <scope>NUCLEOTIDE SEQUENCE [LARGE SCALE GENOMIC DNA]</scope>
    <source>
        <strain evidence="2">DSM 8271 / FlGlyR</strain>
    </source>
</reference>
<accession>F0T0Q1</accession>
<protein>
    <submittedName>
        <fullName evidence="1">Transcriptional regulator/antitoxin, MazE</fullName>
    </submittedName>
</protein>
<proteinExistence type="predicted"/>
<keyword evidence="2" id="KW-1185">Reference proteome</keyword>
<name>F0T0Q1_SYNGF</name>
<gene>
    <name evidence="1" type="ordered locus">Sgly_0759</name>
</gene>
<dbReference type="RefSeq" id="WP_013623987.1">
    <property type="nucleotide sequence ID" value="NC_015172.1"/>
</dbReference>
<dbReference type="HOGENOM" id="CLU_158484_0_1_9"/>
<sequence length="86" mass="9610">MPRQIRNKIISKSGGITIPSDIRREYTSYLGGEAVDLEIQDGKIILSPHAPRCMFCGSIEDIRKFEGRHICGICITRMAKEAKSSD</sequence>
<evidence type="ECO:0000313" key="1">
    <source>
        <dbReference type="EMBL" id="ADY55116.1"/>
    </source>
</evidence>
<dbReference type="KEGG" id="sgy:Sgly_0759"/>
<dbReference type="STRING" id="645991.Sgly_0759"/>
<dbReference type="AlphaFoldDB" id="F0T0Q1"/>
<reference evidence="2" key="2">
    <citation type="submission" date="2011-02" db="EMBL/GenBank/DDBJ databases">
        <title>The complete genome of Syntrophobotulus glycolicus DSM 8271.</title>
        <authorList>
            <person name="Lucas S."/>
            <person name="Copeland A."/>
            <person name="Lapidus A."/>
            <person name="Bruce D."/>
            <person name="Goodwin L."/>
            <person name="Pitluck S."/>
            <person name="Kyrpides N."/>
            <person name="Mavromatis K."/>
            <person name="Pagani I."/>
            <person name="Ivanova N."/>
            <person name="Mikhailova N."/>
            <person name="Chertkov O."/>
            <person name="Held B."/>
            <person name="Detter J.C."/>
            <person name="Tapia R."/>
            <person name="Han C."/>
            <person name="Land M."/>
            <person name="Hauser L."/>
            <person name="Markowitz V."/>
            <person name="Cheng J.-F."/>
            <person name="Hugenholtz P."/>
            <person name="Woyke T."/>
            <person name="Wu D."/>
            <person name="Spring S."/>
            <person name="Schroeder M."/>
            <person name="Brambilla E."/>
            <person name="Klenk H.-P."/>
            <person name="Eisen J.A."/>
        </authorList>
    </citation>
    <scope>NUCLEOTIDE SEQUENCE [LARGE SCALE GENOMIC DNA]</scope>
    <source>
        <strain evidence="2">DSM 8271 / FlGlyR</strain>
    </source>
</reference>
<dbReference type="EMBL" id="CP002547">
    <property type="protein sequence ID" value="ADY55116.1"/>
    <property type="molecule type" value="Genomic_DNA"/>
</dbReference>
<dbReference type="eggNOG" id="COG2002">
    <property type="taxonomic scope" value="Bacteria"/>
</dbReference>
<organism evidence="1 2">
    <name type="scientific">Syntrophobotulus glycolicus (strain DSM 8271 / FlGlyR)</name>
    <dbReference type="NCBI Taxonomy" id="645991"/>
    <lineage>
        <taxon>Bacteria</taxon>
        <taxon>Bacillati</taxon>
        <taxon>Bacillota</taxon>
        <taxon>Clostridia</taxon>
        <taxon>Eubacteriales</taxon>
        <taxon>Desulfitobacteriaceae</taxon>
        <taxon>Syntrophobotulus</taxon>
    </lineage>
</organism>